<dbReference type="KEGG" id="vhl:BME96_12475"/>
<proteinExistence type="predicted"/>
<gene>
    <name evidence="2" type="ORF">BME96_12475</name>
</gene>
<dbReference type="InterPro" id="IPR008964">
    <property type="entry name" value="Invasin/intimin_cell_adhesion"/>
</dbReference>
<evidence type="ECO:0000313" key="2">
    <source>
        <dbReference type="EMBL" id="APC48957.1"/>
    </source>
</evidence>
<reference evidence="2 3" key="1">
    <citation type="submission" date="2016-11" db="EMBL/GenBank/DDBJ databases">
        <title>Complete genome sequencing of Virgibacillus halodenitrificans PDB-F2.</title>
        <authorList>
            <person name="Sun Z."/>
            <person name="Zhou Y."/>
            <person name="Li H."/>
        </authorList>
    </citation>
    <scope>NUCLEOTIDE SEQUENCE [LARGE SCALE GENOMIC DNA]</scope>
    <source>
        <strain evidence="2 3">PDB-F2</strain>
    </source>
</reference>
<feature type="domain" description="BIG2" evidence="1">
    <location>
        <begin position="1"/>
        <end position="56"/>
    </location>
</feature>
<evidence type="ECO:0000313" key="3">
    <source>
        <dbReference type="Proteomes" id="UP000182945"/>
    </source>
</evidence>
<dbReference type="Gene3D" id="2.60.40.1080">
    <property type="match status" value="1"/>
</dbReference>
<accession>A0AAC9J1S0</accession>
<dbReference type="SUPFAM" id="SSF49373">
    <property type="entry name" value="Invasin/intimin cell-adhesion fragments"/>
    <property type="match status" value="1"/>
</dbReference>
<dbReference type="InterPro" id="IPR003343">
    <property type="entry name" value="Big_2"/>
</dbReference>
<evidence type="ECO:0000259" key="1">
    <source>
        <dbReference type="Pfam" id="PF02368"/>
    </source>
</evidence>
<dbReference type="EMBL" id="CP017962">
    <property type="protein sequence ID" value="APC48957.1"/>
    <property type="molecule type" value="Genomic_DNA"/>
</dbReference>
<sequence length="60" mass="5922">MTNATDASVTWSSSDDLIATVDTNGLVTVVSGATSAETVTITATSVEDGTKTATATITVA</sequence>
<dbReference type="AlphaFoldDB" id="A0AAC9J1S0"/>
<protein>
    <recommendedName>
        <fullName evidence="1">BIG2 domain-containing protein</fullName>
    </recommendedName>
</protein>
<organism evidence="2 3">
    <name type="scientific">Virgibacillus halodenitrificans</name>
    <name type="common">Bacillus halodenitrificans</name>
    <dbReference type="NCBI Taxonomy" id="1482"/>
    <lineage>
        <taxon>Bacteria</taxon>
        <taxon>Bacillati</taxon>
        <taxon>Bacillota</taxon>
        <taxon>Bacilli</taxon>
        <taxon>Bacillales</taxon>
        <taxon>Bacillaceae</taxon>
        <taxon>Virgibacillus</taxon>
    </lineage>
</organism>
<dbReference type="Proteomes" id="UP000182945">
    <property type="component" value="Chromosome"/>
</dbReference>
<dbReference type="Pfam" id="PF02368">
    <property type="entry name" value="Big_2"/>
    <property type="match status" value="1"/>
</dbReference>
<name>A0AAC9J1S0_VIRHA</name>